<dbReference type="InterPro" id="IPR011989">
    <property type="entry name" value="ARM-like"/>
</dbReference>
<reference evidence="4" key="2">
    <citation type="submission" date="2023-11" db="UniProtKB">
        <authorList>
            <consortium name="WormBaseParasite"/>
        </authorList>
    </citation>
    <scope>IDENTIFICATION</scope>
</reference>
<dbReference type="SUPFAM" id="SSF48371">
    <property type="entry name" value="ARM repeat"/>
    <property type="match status" value="2"/>
</dbReference>
<dbReference type="Gene3D" id="1.25.10.10">
    <property type="entry name" value="Leucine-rich Repeat Variant"/>
    <property type="match status" value="1"/>
</dbReference>
<feature type="compositionally biased region" description="Low complexity" evidence="1">
    <location>
        <begin position="277"/>
        <end position="293"/>
    </location>
</feature>
<keyword evidence="3" id="KW-1185">Reference proteome</keyword>
<feature type="region of interest" description="Disordered" evidence="1">
    <location>
        <begin position="1652"/>
        <end position="1722"/>
    </location>
</feature>
<protein>
    <recommendedName>
        <fullName evidence="2">Proteasome component Ecm29 N-terminal domain-containing protein</fullName>
    </recommendedName>
</protein>
<feature type="region of interest" description="Disordered" evidence="1">
    <location>
        <begin position="753"/>
        <end position="774"/>
    </location>
</feature>
<feature type="compositionally biased region" description="Polar residues" evidence="1">
    <location>
        <begin position="2064"/>
        <end position="2079"/>
    </location>
</feature>
<dbReference type="GO" id="GO:0043248">
    <property type="term" value="P:proteasome assembly"/>
    <property type="evidence" value="ECO:0007669"/>
    <property type="project" value="InterPro"/>
</dbReference>
<reference evidence="3" key="1">
    <citation type="submission" date="2022-06" db="EMBL/GenBank/DDBJ databases">
        <authorList>
            <person name="Berger JAMES D."/>
            <person name="Berger JAMES D."/>
        </authorList>
    </citation>
    <scope>NUCLEOTIDE SEQUENCE [LARGE SCALE GENOMIC DNA]</scope>
</reference>
<organism evidence="3 4">
    <name type="scientific">Trichobilharzia regenti</name>
    <name type="common">Nasal bird schistosome</name>
    <dbReference type="NCBI Taxonomy" id="157069"/>
    <lineage>
        <taxon>Eukaryota</taxon>
        <taxon>Metazoa</taxon>
        <taxon>Spiralia</taxon>
        <taxon>Lophotrochozoa</taxon>
        <taxon>Platyhelminthes</taxon>
        <taxon>Trematoda</taxon>
        <taxon>Digenea</taxon>
        <taxon>Strigeidida</taxon>
        <taxon>Schistosomatoidea</taxon>
        <taxon>Schistosomatidae</taxon>
        <taxon>Trichobilharzia</taxon>
    </lineage>
</organism>
<feature type="compositionally biased region" description="Polar residues" evidence="1">
    <location>
        <begin position="1294"/>
        <end position="1310"/>
    </location>
</feature>
<feature type="compositionally biased region" description="Polar residues" evidence="1">
    <location>
        <begin position="1652"/>
        <end position="1666"/>
    </location>
</feature>
<dbReference type="WBParaSite" id="TREG1_20210.1">
    <property type="protein sequence ID" value="TREG1_20210.1"/>
    <property type="gene ID" value="TREG1_20210"/>
</dbReference>
<feature type="region of interest" description="Disordered" evidence="1">
    <location>
        <begin position="2117"/>
        <end position="2159"/>
    </location>
</feature>
<feature type="region of interest" description="Disordered" evidence="1">
    <location>
        <begin position="1237"/>
        <end position="1256"/>
    </location>
</feature>
<feature type="region of interest" description="Disordered" evidence="1">
    <location>
        <begin position="1588"/>
        <end position="1608"/>
    </location>
</feature>
<dbReference type="GO" id="GO:0060090">
    <property type="term" value="F:molecular adaptor activity"/>
    <property type="evidence" value="ECO:0007669"/>
    <property type="project" value="InterPro"/>
</dbReference>
<evidence type="ECO:0000259" key="2">
    <source>
        <dbReference type="Pfam" id="PF13001"/>
    </source>
</evidence>
<accession>A0AA85JEN0</accession>
<feature type="region of interest" description="Disordered" evidence="1">
    <location>
        <begin position="261"/>
        <end position="293"/>
    </location>
</feature>
<dbReference type="InterPro" id="IPR016024">
    <property type="entry name" value="ARM-type_fold"/>
</dbReference>
<feature type="compositionally biased region" description="Low complexity" evidence="1">
    <location>
        <begin position="1237"/>
        <end position="1253"/>
    </location>
</feature>
<evidence type="ECO:0000256" key="1">
    <source>
        <dbReference type="SAM" id="MobiDB-lite"/>
    </source>
</evidence>
<feature type="region of interest" description="Disordered" evidence="1">
    <location>
        <begin position="2051"/>
        <end position="2080"/>
    </location>
</feature>
<evidence type="ECO:0000313" key="3">
    <source>
        <dbReference type="Proteomes" id="UP000050795"/>
    </source>
</evidence>
<proteinExistence type="predicted"/>
<dbReference type="InterPro" id="IPR024372">
    <property type="entry name" value="Ecm29_N"/>
</dbReference>
<feature type="compositionally biased region" description="Polar residues" evidence="1">
    <location>
        <begin position="1697"/>
        <end position="1713"/>
    </location>
</feature>
<dbReference type="Pfam" id="PF13001">
    <property type="entry name" value="ECM29_N"/>
    <property type="match status" value="1"/>
</dbReference>
<evidence type="ECO:0000313" key="4">
    <source>
        <dbReference type="WBParaSite" id="TREG1_20210.1"/>
    </source>
</evidence>
<feature type="compositionally biased region" description="Acidic residues" evidence="1">
    <location>
        <begin position="2125"/>
        <end position="2159"/>
    </location>
</feature>
<dbReference type="Proteomes" id="UP000050795">
    <property type="component" value="Unassembled WGS sequence"/>
</dbReference>
<feature type="domain" description="Proteasome component Ecm29 N-terminal" evidence="2">
    <location>
        <begin position="1"/>
        <end position="460"/>
    </location>
</feature>
<feature type="region of interest" description="Disordered" evidence="1">
    <location>
        <begin position="1294"/>
        <end position="1329"/>
    </location>
</feature>
<name>A0AA85JEN0_TRIRE</name>
<feature type="compositionally biased region" description="Polar residues" evidence="1">
    <location>
        <begin position="1317"/>
        <end position="1329"/>
    </location>
</feature>
<feature type="compositionally biased region" description="Polar residues" evidence="1">
    <location>
        <begin position="264"/>
        <end position="276"/>
    </location>
</feature>
<feature type="compositionally biased region" description="Low complexity" evidence="1">
    <location>
        <begin position="1591"/>
        <end position="1602"/>
    </location>
</feature>
<sequence>MELLGDVTRRLKCRPNIQVPVHELFLSYNDPFNSVFLVNFSHMYLRLGFPRLPFAQKIKLLPVLFASLSEDKPMCQRDGLLHLTLPVIENLTDELAPRDLCFSELPFQRRYISDFYSLVMLLPYNFQRLIRSDRSDTTLPDGYNSYDLGRVLHERYSCITSAEDLEKFKLAILTFYTRHFFPAEESIIPILFGYGDSRHSVVSVASKELRTLSVLVDWEDESLLNRLLAWYLGRRREFDPKGRNEPRRPLSPNMRIKLEADSGAQVQTSTRAQTGESVPASTPNSSGSSLSSSVIQQRRLAEHGLDLLLHLSNNVTTLTGSATVAALRCLINFVYERTVDELNYVRVRGFEILSRFLVRDPNYLLKDLSQLPRLFDVLSEDNSTELKLAAAHCLRRLAVALHSAQKQNYAAIRPQLVKLERLLYENIEKPDPLSRLVAVNFAGLIYPSDHIPTRYLILQALGDKDPRVRTEACMAFEQFLDPNIIHDIVYGRVKLPSFIEFVNHDTQHSRKNPFVEVERLVPVVQFIRLCLLATRSGLTPVPEAGLTYETEEEVRYLINQTVKYFLSVGNSTNQVSVNTNSASTANCNNTTTTPSTGSNVLLINPEQAKRSIDTYFRLIQVVIFTRSQHTKDSPDFPNYLEEVLVGNTKELITCNKQLFDRMNSVLLATPRGASCRHACASVYSVVVMETETPAQALQTAKDMLNVLPNPGAVIHVELSHAVQGMFMGAAYLLERLFTTHVVPLTAAKISSLKNKQASTEQTKKGKKEKQQNQRSLQTDIIQTIGQIINLMDPFLVKPSQLIDSLKTNNTKNTVANDGFYYVNSTVAQATVTALLEALVVIGRAGCLSHLPHGSLPITGNCPLITSKASLVHRILSYLPNSSEERSSSSLKYPRVSQAALRALAALCMGEGYHAHSDDPVNAVTTTILTVKPNCHPHTISIMKAMVNMAVINDSSLHLAVGTALADCILGPVSPYKFHWYERKYPLVIPKNILKKAVKGPVGQWLAEQLQTLLTRRPGQVQTRPATIAATLWILNLVRRLGPLPKSLLSYQLLIDLLDEKDDSIQCVVVATLGLIYDRSSEEERSELISKLTKAVTNDQKSGSIVYRELCTLAQQIGRPDLALSLIVLAIALPVPSRNSNTAANTQSGSCFSNIVFNLSSSVTYSSLVRRLGRSLASALPRLVPRIYVRRFDFARPKLRQAMENVWLGLVLYATNSATPLLSSNLISSNININVPSTTTSSPTNQNTPVSSSPAPNSVHSLVTEMIEAHFNAIVCEIKTQLGFNALSFHITQTGTNSPQSMTNTSISAGSSPVKATGNASPQSSGTGTQNTRLRDACCLAITSLATHPTADKRLAGHLPALLSGLLNLCDECESADLLESDNSGVTTPAEEAAITVQKLVIRVLENPCSREAATGLLPGLLPVIIERAPWSLSAETISNKSGRQPPSELRRLALELLLAAARTARPSALRPALPQLILSGLQAMSSMPPSVVSNLMRQPIHHLHMYAQNLPSILNLAPNLSLKSSSTVGVGVTQSNLTPLSTLTQLNSGSNRKEIQMAEVLRLSVRLLDDICLSRLIVPFTELIKAGGGSSTASIGASSATGGSRGTGAIGSASVATATCVFIHHLATANASALAISPKTNTCLRCAASKSQTTSNGLDNPTSSPVHKTHNSPSSSSHSSPSSLYGLSPPTPPSGSVNEVNSGATDISTSGNPSRAMLHGHKHTSLTNGSACSPDGIGLSSTVSATQLNSTCCNSTVGGFASVAPHTGKLLAALLSALPGACRHPNSSGKIVQEEMARTLASLLRFAKNTSVTKVFNRVRSWYLQPEQDTASPEGGVHTDSIVSISHWACVRVLHAVAHHCPDLLYAHSCTTLPLIFINKQVHVETEVDRLSSTKTTSMIYPSSNHGADSTCTRAVHDEISPSHNKEKVTNGVNHNYTSAYQKLCQECWEELISRLPSAPCSSDTILFSANALTLGIKSVLPLASGLTNSFLRYPLLEHCTQLLYDAFLESQSWSVHSQAALAMLQLASRMIGQPFGAACSNNALSKRSKCNSRPCPKVASEISPGTTENPDSGRSVNETLDADGKQCRHADKCITADADSNAIEVQEILDKKTLDSNQNKTVNDDDDDDDDDEYTTDDDDDEDDDDEEEEEEEVDEDEIIVVNEESVVDVWPVLVQLAATALNKCNQWPGKVHLLRTARALAEFALEQRSVTKEPGNKEVIHQMLCALYRETRPKRAASLGLGYQAEAFLTFASFSEACGRNAITDNPILQFVKGGQSDGVTTDCFPEIVDNLTDLFVLIIPQWSKRVKNSTQIKNLENLKVNAKLGEGDLELAIRAIGIMWPFNIMKEQLPRFAETMCFLNIVMTQGGKNAQVACLATAIAIFAKLSPEESAQIVESTGKSASKSFSDLGLKELLGKVKRSAENQKSQLLREHSLGTVAGITRHPSFLNLCRESTRQILQSYSNDSIQTLREWASELIKTV</sequence>
<feature type="compositionally biased region" description="Low complexity" evidence="1">
    <location>
        <begin position="1672"/>
        <end position="1688"/>
    </location>
</feature>